<protein>
    <submittedName>
        <fullName evidence="2">Uncharacterized protein</fullName>
    </submittedName>
</protein>
<keyword evidence="3" id="KW-1185">Reference proteome</keyword>
<evidence type="ECO:0000256" key="1">
    <source>
        <dbReference type="SAM" id="MobiDB-lite"/>
    </source>
</evidence>
<organism evidence="2 3">
    <name type="scientific">Bacillus inaquosorum KCTC 13429</name>
    <dbReference type="NCBI Taxonomy" id="1236548"/>
    <lineage>
        <taxon>Bacteria</taxon>
        <taxon>Bacillati</taxon>
        <taxon>Bacillota</taxon>
        <taxon>Bacilli</taxon>
        <taxon>Bacillales</taxon>
        <taxon>Bacillaceae</taxon>
        <taxon>Bacillus</taxon>
    </lineage>
</organism>
<feature type="compositionally biased region" description="Polar residues" evidence="1">
    <location>
        <begin position="32"/>
        <end position="41"/>
    </location>
</feature>
<feature type="region of interest" description="Disordered" evidence="1">
    <location>
        <begin position="1"/>
        <end position="41"/>
    </location>
</feature>
<proteinExistence type="predicted"/>
<evidence type="ECO:0000313" key="3">
    <source>
        <dbReference type="Proteomes" id="UP000011182"/>
    </source>
</evidence>
<evidence type="ECO:0000313" key="2">
    <source>
        <dbReference type="EMBL" id="ELS61340.1"/>
    </source>
</evidence>
<gene>
    <name evidence="2" type="ORF">BSI_17090</name>
</gene>
<name>A0A9W5PD60_9BACI</name>
<accession>A0A9W5PD60</accession>
<sequence length="41" mass="4731">MTGFERGLRNANEMSYKEENNGNRNQQKKQPEFNSLKSSAP</sequence>
<dbReference type="EMBL" id="AMXN01000003">
    <property type="protein sequence ID" value="ELS61340.1"/>
    <property type="molecule type" value="Genomic_DNA"/>
</dbReference>
<dbReference type="Proteomes" id="UP000011182">
    <property type="component" value="Unassembled WGS sequence"/>
</dbReference>
<dbReference type="AlphaFoldDB" id="A0A9W5PD60"/>
<reference evidence="2 3" key="1">
    <citation type="journal article" date="2014" name="Syst. Appl. Microbiol.">
        <title>Genomic insights into the taxonomic status of the three subspecies of Bacillus subtilis.</title>
        <authorList>
            <person name="Yi H."/>
            <person name="Chun J."/>
            <person name="Cha C.J."/>
        </authorList>
    </citation>
    <scope>NUCLEOTIDE SEQUENCE [LARGE SCALE GENOMIC DNA]</scope>
    <source>
        <strain evidence="2 3">KCTC 13429</strain>
    </source>
</reference>
<comment type="caution">
    <text evidence="2">The sequence shown here is derived from an EMBL/GenBank/DDBJ whole genome shotgun (WGS) entry which is preliminary data.</text>
</comment>